<dbReference type="InterPro" id="IPR036390">
    <property type="entry name" value="WH_DNA-bd_sf"/>
</dbReference>
<organism evidence="1 2">
    <name type="scientific">Virgisporangium aurantiacum</name>
    <dbReference type="NCBI Taxonomy" id="175570"/>
    <lineage>
        <taxon>Bacteria</taxon>
        <taxon>Bacillati</taxon>
        <taxon>Actinomycetota</taxon>
        <taxon>Actinomycetes</taxon>
        <taxon>Micromonosporales</taxon>
        <taxon>Micromonosporaceae</taxon>
        <taxon>Virgisporangium</taxon>
    </lineage>
</organism>
<name>A0A8J3YYC8_9ACTN</name>
<accession>A0A8J3YYC8</accession>
<evidence type="ECO:0000313" key="1">
    <source>
        <dbReference type="EMBL" id="GIJ52922.1"/>
    </source>
</evidence>
<dbReference type="AlphaFoldDB" id="A0A8J3YYC8"/>
<proteinExistence type="predicted"/>
<dbReference type="CDD" id="cd00090">
    <property type="entry name" value="HTH_ARSR"/>
    <property type="match status" value="1"/>
</dbReference>
<dbReference type="InterPro" id="IPR036388">
    <property type="entry name" value="WH-like_DNA-bd_sf"/>
</dbReference>
<dbReference type="EMBL" id="BOPG01000003">
    <property type="protein sequence ID" value="GIJ52922.1"/>
    <property type="molecule type" value="Genomic_DNA"/>
</dbReference>
<evidence type="ECO:0000313" key="2">
    <source>
        <dbReference type="Proteomes" id="UP000612585"/>
    </source>
</evidence>
<dbReference type="Gene3D" id="1.10.10.10">
    <property type="entry name" value="Winged helix-like DNA-binding domain superfamily/Winged helix DNA-binding domain"/>
    <property type="match status" value="1"/>
</dbReference>
<dbReference type="Proteomes" id="UP000612585">
    <property type="component" value="Unassembled WGS sequence"/>
</dbReference>
<protein>
    <submittedName>
        <fullName evidence="1">ArsR family transcriptional regulator</fullName>
    </submittedName>
</protein>
<keyword evidence="2" id="KW-1185">Reference proteome</keyword>
<gene>
    <name evidence="1" type="ORF">Vau01_004380</name>
</gene>
<dbReference type="InterPro" id="IPR011991">
    <property type="entry name" value="ArsR-like_HTH"/>
</dbReference>
<comment type="caution">
    <text evidence="1">The sequence shown here is derived from an EMBL/GenBank/DDBJ whole genome shotgun (WGS) entry which is preliminary data.</text>
</comment>
<dbReference type="SUPFAM" id="SSF46785">
    <property type="entry name" value="Winged helix' DNA-binding domain"/>
    <property type="match status" value="1"/>
</dbReference>
<reference evidence="1" key="1">
    <citation type="submission" date="2021-01" db="EMBL/GenBank/DDBJ databases">
        <title>Whole genome shotgun sequence of Virgisporangium aurantiacum NBRC 16421.</title>
        <authorList>
            <person name="Komaki H."/>
            <person name="Tamura T."/>
        </authorList>
    </citation>
    <scope>NUCLEOTIDE SEQUENCE</scope>
    <source>
        <strain evidence="1">NBRC 16421</strain>
    </source>
</reference>
<sequence length="215" mass="22616">MKGLTLEHVTVDAIGLLHEPVRRAVYEYVAAQPGPVGRDAVAEAVGVGRTLAAFHLDKLAGGGLLTVSFARRPGRTGRPAKLYRRAPGEVAVSVPPRQYRLLAGALAEALEETGADATAYAAAHRRGRTQPVVGDLVDHLDGLGYEPVTDDSCVRLRNCPFGTVAEEFPPLVCGMNLALIRGMLDGGGMAESRAELDPQPNGCCVRIALVAAARS</sequence>